<comment type="subcellular location">
    <subcellularLocation>
        <location evidence="1">Golgi apparatus</location>
        <location evidence="1">trans-Golgi network</location>
    </subcellularLocation>
</comment>
<evidence type="ECO:0000256" key="2">
    <source>
        <dbReference type="ARBA" id="ARBA00008180"/>
    </source>
</evidence>
<dbReference type="Pfam" id="PF04129">
    <property type="entry name" value="Vps52_CC"/>
    <property type="match status" value="1"/>
</dbReference>
<evidence type="ECO:0000256" key="6">
    <source>
        <dbReference type="ARBA" id="ARBA00023034"/>
    </source>
</evidence>
<feature type="domain" description="Vps52 coiled-coil" evidence="7">
    <location>
        <begin position="65"/>
        <end position="237"/>
    </location>
</feature>
<feature type="domain" description="Vps52 C-terminal" evidence="8">
    <location>
        <begin position="254"/>
        <end position="571"/>
    </location>
</feature>
<keyword evidence="5" id="KW-0653">Protein transport</keyword>
<evidence type="ECO:0000256" key="1">
    <source>
        <dbReference type="ARBA" id="ARBA00004601"/>
    </source>
</evidence>
<keyword evidence="10" id="KW-1185">Reference proteome</keyword>
<proteinExistence type="inferred from homology"/>
<protein>
    <recommendedName>
        <fullName evidence="3">Vacuolar protein sorting-associated protein 52 homolog</fullName>
    </recommendedName>
</protein>
<dbReference type="EMBL" id="JAIFTH010000239">
    <property type="protein sequence ID" value="KAG9510079.1"/>
    <property type="molecule type" value="Genomic_DNA"/>
</dbReference>
<evidence type="ECO:0000256" key="4">
    <source>
        <dbReference type="ARBA" id="ARBA00022448"/>
    </source>
</evidence>
<dbReference type="InterPro" id="IPR048361">
    <property type="entry name" value="Vps52_C"/>
</dbReference>
<dbReference type="PANTHER" id="PTHR14190">
    <property type="entry name" value="SUPPRESSOR OF ACTIN MUTATIONS 2/VACUOLAR PROTEIN SORTING 52"/>
    <property type="match status" value="1"/>
</dbReference>
<comment type="caution">
    <text evidence="9">The sequence shown here is derived from an EMBL/GenBank/DDBJ whole genome shotgun (WGS) entry which is preliminary data.</text>
</comment>
<dbReference type="Proteomes" id="UP000825002">
    <property type="component" value="Unassembled WGS sequence"/>
</dbReference>
<organism evidence="9 10">
    <name type="scientific">Fragariocoptes setiger</name>
    <dbReference type="NCBI Taxonomy" id="1670756"/>
    <lineage>
        <taxon>Eukaryota</taxon>
        <taxon>Metazoa</taxon>
        <taxon>Ecdysozoa</taxon>
        <taxon>Arthropoda</taxon>
        <taxon>Chelicerata</taxon>
        <taxon>Arachnida</taxon>
        <taxon>Acari</taxon>
        <taxon>Acariformes</taxon>
        <taxon>Trombidiformes</taxon>
        <taxon>Prostigmata</taxon>
        <taxon>Eupodina</taxon>
        <taxon>Eriophyoidea</taxon>
        <taxon>Phytoptidae</taxon>
        <taxon>Fragariocoptes</taxon>
    </lineage>
</organism>
<dbReference type="PANTHER" id="PTHR14190:SF7">
    <property type="entry name" value="VACUOLAR PROTEIN SORTING-ASSOCIATED PROTEIN 52 HOMOLOG"/>
    <property type="match status" value="1"/>
</dbReference>
<reference evidence="9 10" key="1">
    <citation type="submission" date="2020-10" db="EMBL/GenBank/DDBJ databases">
        <authorList>
            <person name="Klimov P.B."/>
            <person name="Dyachkov S.M."/>
            <person name="Chetverikov P.E."/>
        </authorList>
    </citation>
    <scope>NUCLEOTIDE SEQUENCE [LARGE SCALE GENOMIC DNA]</scope>
    <source>
        <strain evidence="9">BMOC 18-1129-001#AD2665</strain>
        <tissue evidence="9">Entire mites</tissue>
    </source>
</reference>
<comment type="similarity">
    <text evidence="2">Belongs to the VPS52 family.</text>
</comment>
<dbReference type="InterPro" id="IPR048319">
    <property type="entry name" value="Vps52_CC"/>
</dbReference>
<dbReference type="InterPro" id="IPR007258">
    <property type="entry name" value="Vps52"/>
</dbReference>
<evidence type="ECO:0000259" key="7">
    <source>
        <dbReference type="Pfam" id="PF04129"/>
    </source>
</evidence>
<evidence type="ECO:0000259" key="8">
    <source>
        <dbReference type="Pfam" id="PF20655"/>
    </source>
</evidence>
<accession>A0ABQ7S9H7</accession>
<keyword evidence="6" id="KW-0333">Golgi apparatus</keyword>
<dbReference type="Pfam" id="PF20655">
    <property type="entry name" value="Vps52_C"/>
    <property type="match status" value="1"/>
</dbReference>
<name>A0ABQ7S9H7_9ACAR</name>
<evidence type="ECO:0000256" key="5">
    <source>
        <dbReference type="ARBA" id="ARBA00022927"/>
    </source>
</evidence>
<evidence type="ECO:0000256" key="3">
    <source>
        <dbReference type="ARBA" id="ARBA00017083"/>
    </source>
</evidence>
<keyword evidence="4" id="KW-0813">Transport</keyword>
<evidence type="ECO:0000313" key="9">
    <source>
        <dbReference type="EMBL" id="KAG9510079.1"/>
    </source>
</evidence>
<evidence type="ECO:0000313" key="10">
    <source>
        <dbReference type="Proteomes" id="UP000825002"/>
    </source>
</evidence>
<sequence length="695" mass="81128">MSALQPDVHRLFRGLDIKIEAPIKAHLDQMRDLPSDIPSLKQELETRRQNIEKKLKHVEHACIADYMKEGNNISDLHQRVICCDQILERLETMLCKFQADLGNICQDILSLQDQSVSLSTQLQNKRAVREKLGQFIDDMTIPQPVINHIMNAPTNEALFMEHLQILDQKINFFKEQDFRDAKACNDIHETLMSLKSRAVSKVREYILKKIQGCKKCLSNYQIPQNSLLKNKFFYRFLLTHEREKAREIQAEYVDTMSKVYFSYFKEYLARISKLDYDDKPDEHDLMGGDDQSSRPKSNLTLFQSKPTSIKNRSTVFSMGQRASVINTDLEAPLILPTMQQKSDTKYPSECLFRSIQYAIVDNACREYQFLCEFFMVSDGQAADLFHSVFGKTLAIVHAYVVEQFKMSYDTIAMFLCLHVIYRYRRLALKQNVPVLESYWDSLVKCLWPRFDKVFRMHIDSVKNCDPQRIGPVDTLPHPVTRRYAEYACSMAAVNNTFPDERVMFLLSSLQNEVKNFILRTAAIFVHPKEQLIFMINNYDHILSVFKRAVGKEDNSKDIEDIKLLISKRTQEIVEELLYPHFGSIICFVKDSEVYLERNDQESLKRNEPKVTTLVKSFNSDWRKALDEISHEIMGSFSNFENGNNIQQAVLTQIIQYYHRLQKIVALSPFKNNPVRNELIDTHQLMVDLKKYKTNF</sequence>
<gene>
    <name evidence="9" type="primary">VPS52</name>
    <name evidence="9" type="ORF">GZH46_01385</name>
</gene>